<dbReference type="InterPro" id="IPR007711">
    <property type="entry name" value="HigB-1"/>
</dbReference>
<evidence type="ECO:0000313" key="1">
    <source>
        <dbReference type="EMBL" id="VFJ70586.1"/>
    </source>
</evidence>
<dbReference type="PANTHER" id="PTHR40266:SF2">
    <property type="entry name" value="TOXIN HIGB-1"/>
    <property type="match status" value="1"/>
</dbReference>
<dbReference type="Pfam" id="PF05015">
    <property type="entry name" value="HigB-like_toxin"/>
    <property type="match status" value="1"/>
</dbReference>
<dbReference type="Gene3D" id="3.30.2310.20">
    <property type="entry name" value="RelE-like"/>
    <property type="match status" value="1"/>
</dbReference>
<proteinExistence type="predicted"/>
<dbReference type="EMBL" id="CAADFE010000024">
    <property type="protein sequence ID" value="VFJ70586.1"/>
    <property type="molecule type" value="Genomic_DNA"/>
</dbReference>
<name>A0A450TR30_9GAMM</name>
<sequence length="116" mass="13569">MVFGMPRGRRHPYCLLLRYALHFLRMIRSFRHKGLELFFRTGGKRGIQAKHAKRLRLILGRLDASLSPEDMNLPGLFLHSLSGRSGIHSVRVSANWRVTFRFHGQHAEVVDYEDYH</sequence>
<accession>A0A450TR30</accession>
<dbReference type="InterPro" id="IPR035093">
    <property type="entry name" value="RelE/ParE_toxin_dom_sf"/>
</dbReference>
<dbReference type="AlphaFoldDB" id="A0A450TR30"/>
<dbReference type="SUPFAM" id="SSF143011">
    <property type="entry name" value="RelE-like"/>
    <property type="match status" value="1"/>
</dbReference>
<dbReference type="PANTHER" id="PTHR40266">
    <property type="entry name" value="TOXIN HIGB-1"/>
    <property type="match status" value="1"/>
</dbReference>
<reference evidence="1" key="1">
    <citation type="submission" date="2019-02" db="EMBL/GenBank/DDBJ databases">
        <authorList>
            <person name="Gruber-Vodicka R. H."/>
            <person name="Seah K. B. B."/>
        </authorList>
    </citation>
    <scope>NUCLEOTIDE SEQUENCE</scope>
    <source>
        <strain evidence="1">BECK_BZ131</strain>
    </source>
</reference>
<protein>
    <submittedName>
        <fullName evidence="1">Proteic killer suppression protein</fullName>
    </submittedName>
</protein>
<gene>
    <name evidence="1" type="ORF">BECKFW1821C_GA0114237_102410</name>
</gene>
<organism evidence="1">
    <name type="scientific">Candidatus Kentrum sp. FW</name>
    <dbReference type="NCBI Taxonomy" id="2126338"/>
    <lineage>
        <taxon>Bacteria</taxon>
        <taxon>Pseudomonadati</taxon>
        <taxon>Pseudomonadota</taxon>
        <taxon>Gammaproteobacteria</taxon>
        <taxon>Candidatus Kentrum</taxon>
    </lineage>
</organism>